<organism evidence="8 9">
    <name type="scientific">Dioszegia hungarica</name>
    <dbReference type="NCBI Taxonomy" id="4972"/>
    <lineage>
        <taxon>Eukaryota</taxon>
        <taxon>Fungi</taxon>
        <taxon>Dikarya</taxon>
        <taxon>Basidiomycota</taxon>
        <taxon>Agaricomycotina</taxon>
        <taxon>Tremellomycetes</taxon>
        <taxon>Tremellales</taxon>
        <taxon>Bulleribasidiaceae</taxon>
        <taxon>Dioszegia</taxon>
    </lineage>
</organism>
<feature type="region of interest" description="Disordered" evidence="6">
    <location>
        <begin position="1"/>
        <end position="96"/>
    </location>
</feature>
<sequence>MSAPSSQPEQQSYPSVSPYPTSSAPSMPSAGPGSGFPPKSGLAGMQSHVPQMGGSPSGGGGGGGPGGYSGGMMGGSGSASGGSMAPGSGSGVRGGLPEEKNVAQMVQEHTNKYARRFQMILDRSTPMVVERWCGTLGVFLMFALNVVLRQGWYIVCYALAIYILNLFLAFLQPRFDPSVAADLAADDVEEGAPGLPGAGGSSTPRSAGGIKGLMAGFKAESGEGDEEEFRPFIRRLPEFKFWYSATKATLIALCCTITRATDVPVYWPILLIYFFTLFGITMRRQIQHMIKYKYVPFNMGKSKYGRGK</sequence>
<evidence type="ECO:0000256" key="7">
    <source>
        <dbReference type="SAM" id="Phobius"/>
    </source>
</evidence>
<dbReference type="GO" id="GO:0005783">
    <property type="term" value="C:endoplasmic reticulum"/>
    <property type="evidence" value="ECO:0007669"/>
    <property type="project" value="GOC"/>
</dbReference>
<dbReference type="PANTHER" id="PTHR10743">
    <property type="entry name" value="PROTEIN RER1"/>
    <property type="match status" value="1"/>
</dbReference>
<dbReference type="GO" id="GO:0006621">
    <property type="term" value="P:protein retention in ER lumen"/>
    <property type="evidence" value="ECO:0007669"/>
    <property type="project" value="TreeGrafter"/>
</dbReference>
<accession>A0AA38HFW3</accession>
<evidence type="ECO:0000256" key="6">
    <source>
        <dbReference type="SAM" id="MobiDB-lite"/>
    </source>
</evidence>
<protein>
    <submittedName>
        <fullName evidence="8">ER to Golgi transport-related protein</fullName>
    </submittedName>
</protein>
<feature type="compositionally biased region" description="Low complexity" evidence="6">
    <location>
        <begin position="1"/>
        <end position="41"/>
    </location>
</feature>
<keyword evidence="5 7" id="KW-0472">Membrane</keyword>
<evidence type="ECO:0000256" key="5">
    <source>
        <dbReference type="ARBA" id="ARBA00023136"/>
    </source>
</evidence>
<evidence type="ECO:0000256" key="4">
    <source>
        <dbReference type="ARBA" id="ARBA00022989"/>
    </source>
</evidence>
<proteinExistence type="inferred from homology"/>
<feature type="transmembrane region" description="Helical" evidence="7">
    <location>
        <begin position="241"/>
        <end position="259"/>
    </location>
</feature>
<keyword evidence="9" id="KW-1185">Reference proteome</keyword>
<name>A0AA38HFW3_9TREE</name>
<feature type="transmembrane region" description="Helical" evidence="7">
    <location>
        <begin position="265"/>
        <end position="282"/>
    </location>
</feature>
<evidence type="ECO:0000313" key="9">
    <source>
        <dbReference type="Proteomes" id="UP001164286"/>
    </source>
</evidence>
<gene>
    <name evidence="8" type="ORF">MKK02DRAFT_29743</name>
</gene>
<comment type="similarity">
    <text evidence="2">Belongs to the RER1 family.</text>
</comment>
<feature type="compositionally biased region" description="Gly residues" evidence="6">
    <location>
        <begin position="55"/>
        <end position="80"/>
    </location>
</feature>
<evidence type="ECO:0000256" key="2">
    <source>
        <dbReference type="ARBA" id="ARBA00006070"/>
    </source>
</evidence>
<dbReference type="GO" id="GO:0006890">
    <property type="term" value="P:retrograde vesicle-mediated transport, Golgi to endoplasmic reticulum"/>
    <property type="evidence" value="ECO:0007669"/>
    <property type="project" value="TreeGrafter"/>
</dbReference>
<dbReference type="PANTHER" id="PTHR10743:SF0">
    <property type="entry name" value="PROTEIN RER1"/>
    <property type="match status" value="1"/>
</dbReference>
<dbReference type="AlphaFoldDB" id="A0AA38HFW3"/>
<feature type="transmembrane region" description="Helical" evidence="7">
    <location>
        <begin position="152"/>
        <end position="171"/>
    </location>
</feature>
<dbReference type="GeneID" id="77727099"/>
<dbReference type="RefSeq" id="XP_052949532.1">
    <property type="nucleotide sequence ID" value="XM_053087894.1"/>
</dbReference>
<keyword evidence="3 7" id="KW-0812">Transmembrane</keyword>
<dbReference type="InterPro" id="IPR004932">
    <property type="entry name" value="Rer1"/>
</dbReference>
<reference evidence="8" key="1">
    <citation type="journal article" date="2022" name="G3 (Bethesda)">
        <title>High quality genome of the basidiomycete yeast Dioszegia hungarica PDD-24b-2 isolated from cloud water.</title>
        <authorList>
            <person name="Jarrige D."/>
            <person name="Haridas S."/>
            <person name="Bleykasten-Grosshans C."/>
            <person name="Joly M."/>
            <person name="Nadalig T."/>
            <person name="Sancelme M."/>
            <person name="Vuilleumier S."/>
            <person name="Grigoriev I.V."/>
            <person name="Amato P."/>
            <person name="Bringel F."/>
        </authorList>
    </citation>
    <scope>NUCLEOTIDE SEQUENCE</scope>
    <source>
        <strain evidence="8">PDD-24b-2</strain>
    </source>
</reference>
<comment type="caution">
    <text evidence="8">The sequence shown here is derived from an EMBL/GenBank/DDBJ whole genome shotgun (WGS) entry which is preliminary data.</text>
</comment>
<comment type="subcellular location">
    <subcellularLocation>
        <location evidence="1">Membrane</location>
        <topology evidence="1">Multi-pass membrane protein</topology>
    </subcellularLocation>
</comment>
<evidence type="ECO:0000256" key="3">
    <source>
        <dbReference type="ARBA" id="ARBA00022692"/>
    </source>
</evidence>
<evidence type="ECO:0000313" key="8">
    <source>
        <dbReference type="EMBL" id="KAI9639755.1"/>
    </source>
</evidence>
<dbReference type="GO" id="GO:0000139">
    <property type="term" value="C:Golgi membrane"/>
    <property type="evidence" value="ECO:0007669"/>
    <property type="project" value="TreeGrafter"/>
</dbReference>
<keyword evidence="4 7" id="KW-1133">Transmembrane helix</keyword>
<dbReference type="Proteomes" id="UP001164286">
    <property type="component" value="Unassembled WGS sequence"/>
</dbReference>
<dbReference type="Pfam" id="PF03248">
    <property type="entry name" value="Rer1"/>
    <property type="match status" value="1"/>
</dbReference>
<evidence type="ECO:0000256" key="1">
    <source>
        <dbReference type="ARBA" id="ARBA00004141"/>
    </source>
</evidence>
<dbReference type="EMBL" id="JAKWFO010000001">
    <property type="protein sequence ID" value="KAI9639755.1"/>
    <property type="molecule type" value="Genomic_DNA"/>
</dbReference>